<comment type="catalytic activity">
    <reaction evidence="6 7">
        <text>[phosphate](n) + ATP = [phosphate](n+1) + ADP</text>
        <dbReference type="Rhea" id="RHEA:19573"/>
        <dbReference type="Rhea" id="RHEA-COMP:9859"/>
        <dbReference type="Rhea" id="RHEA-COMP:14280"/>
        <dbReference type="ChEBI" id="CHEBI:16838"/>
        <dbReference type="ChEBI" id="CHEBI:30616"/>
        <dbReference type="ChEBI" id="CHEBI:456216"/>
        <dbReference type="EC" id="2.7.4.1"/>
    </reaction>
</comment>
<dbReference type="Pfam" id="PF02503">
    <property type="entry name" value="PP_kinase"/>
    <property type="match status" value="1"/>
</dbReference>
<dbReference type="Pfam" id="PF13090">
    <property type="entry name" value="PP_kinase_C"/>
    <property type="match status" value="1"/>
</dbReference>
<comment type="similarity">
    <text evidence="6 7">Belongs to the polyphosphate kinase 1 (PPK1) family.</text>
</comment>
<feature type="binding site" evidence="6">
    <location>
        <position position="692"/>
    </location>
    <ligand>
        <name>ATP</name>
        <dbReference type="ChEBI" id="CHEBI:30616"/>
    </ligand>
</feature>
<feature type="domain" description="Polyphosphate kinase C-terminal" evidence="12">
    <location>
        <begin position="429"/>
        <end position="592"/>
    </location>
</feature>
<feature type="binding site" evidence="6">
    <location>
        <position position="664"/>
    </location>
    <ligand>
        <name>ATP</name>
        <dbReference type="ChEBI" id="CHEBI:30616"/>
    </ligand>
</feature>
<dbReference type="Gene3D" id="1.20.58.310">
    <property type="entry name" value="Polyphosphate kinase N-terminal domain"/>
    <property type="match status" value="1"/>
</dbReference>
<dbReference type="PANTHER" id="PTHR30218:SF0">
    <property type="entry name" value="POLYPHOSPHATE KINASE"/>
    <property type="match status" value="1"/>
</dbReference>
<evidence type="ECO:0000259" key="11">
    <source>
        <dbReference type="Pfam" id="PF13090"/>
    </source>
</evidence>
<keyword evidence="6" id="KW-0479">Metal-binding</keyword>
<feature type="compositionally biased region" description="Basic residues" evidence="8">
    <location>
        <begin position="72"/>
        <end position="83"/>
    </location>
</feature>
<dbReference type="NCBIfam" id="NF003921">
    <property type="entry name" value="PRK05443.2-2"/>
    <property type="match status" value="1"/>
</dbReference>
<dbReference type="PIRSF" id="PIRSF015589">
    <property type="entry name" value="PP_kinase"/>
    <property type="match status" value="1"/>
</dbReference>
<evidence type="ECO:0000256" key="8">
    <source>
        <dbReference type="SAM" id="MobiDB-lite"/>
    </source>
</evidence>
<comment type="cofactor">
    <cofactor evidence="6">
        <name>Mg(2+)</name>
        <dbReference type="ChEBI" id="CHEBI:18420"/>
    </cofactor>
</comment>
<dbReference type="Pfam" id="PF13089">
    <property type="entry name" value="PP_kinase_N"/>
    <property type="match status" value="1"/>
</dbReference>
<feature type="region of interest" description="Disordered" evidence="8">
    <location>
        <begin position="58"/>
        <end position="86"/>
    </location>
</feature>
<evidence type="ECO:0000256" key="6">
    <source>
        <dbReference type="HAMAP-Rule" id="MF_00347"/>
    </source>
</evidence>
<evidence type="ECO:0000256" key="4">
    <source>
        <dbReference type="ARBA" id="ARBA00022777"/>
    </source>
</evidence>
<reference evidence="13 14" key="1">
    <citation type="submission" date="2021-05" db="EMBL/GenBank/DDBJ databases">
        <title>The draft genome of Geobacter chapellei DSM 13688.</title>
        <authorList>
            <person name="Xu Z."/>
            <person name="Masuda Y."/>
            <person name="Itoh H."/>
            <person name="Senoo K."/>
        </authorList>
    </citation>
    <scope>NUCLEOTIDE SEQUENCE [LARGE SCALE GENOMIC DNA]</scope>
    <source>
        <strain evidence="13 14">DSM 13688</strain>
    </source>
</reference>
<dbReference type="EC" id="2.7.4.1" evidence="6 7"/>
<feature type="binding site" evidence="6">
    <location>
        <position position="567"/>
    </location>
    <ligand>
        <name>ATP</name>
        <dbReference type="ChEBI" id="CHEBI:30616"/>
    </ligand>
</feature>
<keyword evidence="2 6" id="KW-0808">Transferase</keyword>
<dbReference type="InterPro" id="IPR041108">
    <property type="entry name" value="PP_kinase_C_1"/>
</dbReference>
<proteinExistence type="inferred from homology"/>
<dbReference type="GO" id="GO:0008976">
    <property type="term" value="F:polyphosphate kinase activity"/>
    <property type="evidence" value="ECO:0007669"/>
    <property type="project" value="UniProtKB-EC"/>
</dbReference>
<dbReference type="Gene3D" id="3.30.870.10">
    <property type="entry name" value="Endonuclease Chain A"/>
    <property type="match status" value="2"/>
</dbReference>
<gene>
    <name evidence="13" type="primary">ppk1</name>
    <name evidence="6" type="synonym">ppk</name>
    <name evidence="13" type="ORF">KJB30_07925</name>
</gene>
<dbReference type="NCBIfam" id="NF003917">
    <property type="entry name" value="PRK05443.1-1"/>
    <property type="match status" value="1"/>
</dbReference>
<comment type="caution">
    <text evidence="13">The sequence shown here is derived from an EMBL/GenBank/DDBJ whole genome shotgun (WGS) entry which is preliminary data.</text>
</comment>
<dbReference type="Gene3D" id="3.30.1840.10">
    <property type="entry name" value="Polyphosphate kinase middle domain"/>
    <property type="match status" value="1"/>
</dbReference>
<keyword evidence="1 6" id="KW-0597">Phosphoprotein</keyword>
<dbReference type="InterPro" id="IPR003414">
    <property type="entry name" value="PP_kinase"/>
</dbReference>
<evidence type="ECO:0000259" key="10">
    <source>
        <dbReference type="Pfam" id="PF13089"/>
    </source>
</evidence>
<dbReference type="InterPro" id="IPR036832">
    <property type="entry name" value="PPK_N_dom_sf"/>
</dbReference>
<feature type="binding site" evidence="6">
    <location>
        <position position="504"/>
    </location>
    <ligand>
        <name>Mg(2+)</name>
        <dbReference type="ChEBI" id="CHEBI:18420"/>
    </ligand>
</feature>
<dbReference type="NCBIfam" id="TIGR03705">
    <property type="entry name" value="poly_P_kin"/>
    <property type="match status" value="1"/>
</dbReference>
<dbReference type="Proteomes" id="UP000784128">
    <property type="component" value="Unassembled WGS sequence"/>
</dbReference>
<evidence type="ECO:0000259" key="12">
    <source>
        <dbReference type="Pfam" id="PF17941"/>
    </source>
</evidence>
<organism evidence="13 14">
    <name type="scientific">Pelotalea chapellei</name>
    <dbReference type="NCBI Taxonomy" id="44671"/>
    <lineage>
        <taxon>Bacteria</taxon>
        <taxon>Pseudomonadati</taxon>
        <taxon>Thermodesulfobacteriota</taxon>
        <taxon>Desulfuromonadia</taxon>
        <taxon>Geobacterales</taxon>
        <taxon>Geobacteraceae</taxon>
        <taxon>Pelotalea</taxon>
    </lineage>
</organism>
<feature type="domain" description="Polyphosphate kinase N-terminal" evidence="10">
    <location>
        <begin position="110"/>
        <end position="213"/>
    </location>
</feature>
<feature type="domain" description="Polyphosphate kinase C-terminal" evidence="11">
    <location>
        <begin position="606"/>
        <end position="766"/>
    </location>
</feature>
<evidence type="ECO:0000313" key="14">
    <source>
        <dbReference type="Proteomes" id="UP000784128"/>
    </source>
</evidence>
<feature type="binding site" evidence="6">
    <location>
        <position position="148"/>
    </location>
    <ligand>
        <name>ATP</name>
        <dbReference type="ChEBI" id="CHEBI:30616"/>
    </ligand>
</feature>
<dbReference type="EMBL" id="JAHDYS010000006">
    <property type="protein sequence ID" value="MBT1071706.1"/>
    <property type="molecule type" value="Genomic_DNA"/>
</dbReference>
<dbReference type="SUPFAM" id="SSF143724">
    <property type="entry name" value="PHP14-like"/>
    <property type="match status" value="1"/>
</dbReference>
<keyword evidence="14" id="KW-1185">Reference proteome</keyword>
<evidence type="ECO:0000256" key="2">
    <source>
        <dbReference type="ARBA" id="ARBA00022679"/>
    </source>
</evidence>
<evidence type="ECO:0000259" key="9">
    <source>
        <dbReference type="Pfam" id="PF02503"/>
    </source>
</evidence>
<evidence type="ECO:0000256" key="3">
    <source>
        <dbReference type="ARBA" id="ARBA00022741"/>
    </source>
</evidence>
<dbReference type="InterPro" id="IPR024953">
    <property type="entry name" value="PP_kinase_middle"/>
</dbReference>
<dbReference type="SUPFAM" id="SSF140356">
    <property type="entry name" value="PPK N-terminal domain-like"/>
    <property type="match status" value="1"/>
</dbReference>
<keyword evidence="6" id="KW-0460">Magnesium</keyword>
<evidence type="ECO:0000256" key="1">
    <source>
        <dbReference type="ARBA" id="ARBA00022553"/>
    </source>
</evidence>
<dbReference type="InterPro" id="IPR036830">
    <property type="entry name" value="PP_kinase_middle_dom_sf"/>
</dbReference>
<keyword evidence="4 6" id="KW-0418">Kinase</keyword>
<dbReference type="SUPFAM" id="SSF56024">
    <property type="entry name" value="Phospholipase D/nuclease"/>
    <property type="match status" value="2"/>
</dbReference>
<dbReference type="Pfam" id="PF17941">
    <property type="entry name" value="PP_kinase_C_1"/>
    <property type="match status" value="1"/>
</dbReference>
<protein>
    <recommendedName>
        <fullName evidence="6 7">Polyphosphate kinase</fullName>
        <ecNumber evidence="6 7">2.7.4.1</ecNumber>
    </recommendedName>
    <alternativeName>
        <fullName evidence="6">ATP-polyphosphate phosphotransferase</fullName>
    </alternativeName>
    <alternativeName>
        <fullName evidence="6">Polyphosphoric acid kinase</fullName>
    </alternativeName>
</protein>
<sequence>MPFIQELTVAESETVQEQVSQPSVEWAALSLSETNTTTTEQSGKLAVVALNKTVKKQAKPKTVKPGTVKPPKQIRSKSGRKTGKNVAASVSEGAISTVESAFDLSESQWYLNRELTWLSFNRRVLHEAADERTPLLERLKFIAIVSANLDEFFMKRIGGLKQQIGAGMREPSLDGRTPRQQVTECYEVVRELEVAKEELFRAVGVLLEEKNIIIEQYEQLTSKERKLLREHYYNNIFPLLTPQSIDPAHPFPFISNLSLNLLVTLRYPKARETSLARVKVPVGLGTPRFLRVGKGDHFVRVEDVMMNNLDMLFPGMEILKCEFFRVTRNANTEKVEEEADDLMAMIESELKERKFAPIVRLEVEQGMDRVHRGRLAAELELDEGSDVFDVQGMLAMRDLWELVRLEYPRLHDSPHHPIDHPLLQTQRNMFHIIREAGSILLQHPYESFSTSVERFLRESALDPKVRGIKMTLYRTSVKSRIIDSLVLAAQNGKQVAVVVELKARFDEAANIRLAERMEEAGIHVTYGVVGLKTHCKVIMVVRQDYNGLRRYVHIGTGNYHADTARIYSDVGMLTCDETVGQDVTELFNYLTTGFMAKRNYNKLAPAPRFLKKALLSRIERETAIQIAQGNGHIQFKINALEDGDIVRALYRASIAGVKIDLVVRDTCRLRPGIPGLSENIRVISIVGRFLEHARIYYFRNGGDEEYFIASADAMKRNLEARVEVLCPVEQIELTRELRMIFDTHIADQRSAWDMLPDGSYIQRVPQDDGNAAGSHRVMIARTAKRLKESLKQKKKKVKTKR</sequence>
<accession>A0ABS5U7R5</accession>
<dbReference type="PANTHER" id="PTHR30218">
    <property type="entry name" value="POLYPHOSPHATE KINASE"/>
    <property type="match status" value="1"/>
</dbReference>
<evidence type="ECO:0000313" key="13">
    <source>
        <dbReference type="EMBL" id="MBT1071706.1"/>
    </source>
</evidence>
<comment type="function">
    <text evidence="6 7">Catalyzes the reversible transfer of the terminal phosphate of ATP to form a long-chain polyphosphate (polyP).</text>
</comment>
<dbReference type="HAMAP" id="MF_00347">
    <property type="entry name" value="Polyphosphate_kinase"/>
    <property type="match status" value="1"/>
</dbReference>
<feature type="binding site" evidence="6">
    <location>
        <position position="474"/>
    </location>
    <ligand>
        <name>Mg(2+)</name>
        <dbReference type="ChEBI" id="CHEBI:18420"/>
    </ligand>
</feature>
<name>A0ABS5U7R5_9BACT</name>
<feature type="active site" description="Phosphohistidine intermediate" evidence="6">
    <location>
        <position position="534"/>
    </location>
</feature>
<evidence type="ECO:0000256" key="5">
    <source>
        <dbReference type="ARBA" id="ARBA00022840"/>
    </source>
</evidence>
<dbReference type="InterPro" id="IPR025200">
    <property type="entry name" value="PPK_C_dom2"/>
</dbReference>
<keyword evidence="3 6" id="KW-0547">Nucleotide-binding</keyword>
<comment type="PTM">
    <text evidence="6 7">An intermediate of this reaction is the autophosphorylated ppk in which a phosphate is covalently linked to a histidine residue through a N-P bond.</text>
</comment>
<keyword evidence="5 6" id="KW-0067">ATP-binding</keyword>
<dbReference type="InterPro" id="IPR025198">
    <property type="entry name" value="PPK_N_dom"/>
</dbReference>
<feature type="domain" description="Polyphosphate kinase middle" evidence="9">
    <location>
        <begin position="224"/>
        <end position="402"/>
    </location>
</feature>
<evidence type="ECO:0000256" key="7">
    <source>
        <dbReference type="RuleBase" id="RU003800"/>
    </source>
</evidence>
<dbReference type="CDD" id="cd09168">
    <property type="entry name" value="PLDc_PaPPK1_C2_like"/>
    <property type="match status" value="1"/>
</dbReference>